<keyword evidence="1" id="KW-0812">Transmembrane</keyword>
<evidence type="ECO:0000313" key="2">
    <source>
        <dbReference type="Ensembl" id="ENSNGAP00000025782.1"/>
    </source>
</evidence>
<dbReference type="GeneTree" id="ENSGT00390000006832"/>
<keyword evidence="1" id="KW-1133">Transmembrane helix</keyword>
<evidence type="ECO:0000256" key="1">
    <source>
        <dbReference type="SAM" id="Phobius"/>
    </source>
</evidence>
<dbReference type="GO" id="GO:0005741">
    <property type="term" value="C:mitochondrial outer membrane"/>
    <property type="evidence" value="ECO:0007669"/>
    <property type="project" value="TreeGrafter"/>
</dbReference>
<dbReference type="GO" id="GO:0051562">
    <property type="term" value="P:negative regulation of mitochondrial calcium ion concentration"/>
    <property type="evidence" value="ECO:0007669"/>
    <property type="project" value="TreeGrafter"/>
</dbReference>
<dbReference type="Proteomes" id="UP000694381">
    <property type="component" value="Unassembled WGS sequence"/>
</dbReference>
<keyword evidence="1" id="KW-0472">Membrane</keyword>
<evidence type="ECO:0000313" key="3">
    <source>
        <dbReference type="Proteomes" id="UP000694381"/>
    </source>
</evidence>
<sequence length="93" mass="10999">MPRMPREQSHRDAHLQEGRIPYKCLEADIMAEIGLEELNGLEMEIMRREMQVITVRLRALEEQSTAWHHHKEAALFAVLLLVFVASLWLWIHQ</sequence>
<accession>A0A8C6S0A6</accession>
<reference evidence="2" key="2">
    <citation type="submission" date="2025-09" db="UniProtKB">
        <authorList>
            <consortium name="Ensembl"/>
        </authorList>
    </citation>
    <scope>IDENTIFICATION</scope>
</reference>
<dbReference type="PANTHER" id="PTHR21128">
    <property type="entry name" value="FETAL AND ADULT TESTIS-EXPRESSED TRANSCRIPT PROTEIN"/>
    <property type="match status" value="1"/>
</dbReference>
<dbReference type="GO" id="GO:0005783">
    <property type="term" value="C:endoplasmic reticulum"/>
    <property type="evidence" value="ECO:0007669"/>
    <property type="project" value="TreeGrafter"/>
</dbReference>
<dbReference type="GO" id="GO:0044233">
    <property type="term" value="C:mitochondria-associated endoplasmic reticulum membrane contact site"/>
    <property type="evidence" value="ECO:0007669"/>
    <property type="project" value="TreeGrafter"/>
</dbReference>
<dbReference type="PANTHER" id="PTHR21128:SF0">
    <property type="entry name" value="FETAL AND ADULT TESTIS-EXPRESSED TRANSCRIPT PROTEIN"/>
    <property type="match status" value="1"/>
</dbReference>
<dbReference type="InterPro" id="IPR039153">
    <property type="entry name" value="FATE1"/>
</dbReference>
<dbReference type="GO" id="GO:0043066">
    <property type="term" value="P:negative regulation of apoptotic process"/>
    <property type="evidence" value="ECO:0007669"/>
    <property type="project" value="TreeGrafter"/>
</dbReference>
<feature type="transmembrane region" description="Helical" evidence="1">
    <location>
        <begin position="73"/>
        <end position="91"/>
    </location>
</feature>
<dbReference type="GO" id="GO:0031625">
    <property type="term" value="F:ubiquitin protein ligase binding"/>
    <property type="evidence" value="ECO:0007669"/>
    <property type="project" value="TreeGrafter"/>
</dbReference>
<reference evidence="2" key="1">
    <citation type="submission" date="2025-08" db="UniProtKB">
        <authorList>
            <consortium name="Ensembl"/>
        </authorList>
    </citation>
    <scope>IDENTIFICATION</scope>
</reference>
<organism evidence="2 3">
    <name type="scientific">Nannospalax galili</name>
    <name type="common">Northern Israeli blind subterranean mole rat</name>
    <name type="synonym">Spalax galili</name>
    <dbReference type="NCBI Taxonomy" id="1026970"/>
    <lineage>
        <taxon>Eukaryota</taxon>
        <taxon>Metazoa</taxon>
        <taxon>Chordata</taxon>
        <taxon>Craniata</taxon>
        <taxon>Vertebrata</taxon>
        <taxon>Euteleostomi</taxon>
        <taxon>Mammalia</taxon>
        <taxon>Eutheria</taxon>
        <taxon>Euarchontoglires</taxon>
        <taxon>Glires</taxon>
        <taxon>Rodentia</taxon>
        <taxon>Myomorpha</taxon>
        <taxon>Muroidea</taxon>
        <taxon>Spalacidae</taxon>
        <taxon>Spalacinae</taxon>
        <taxon>Nannospalax</taxon>
    </lineage>
</organism>
<protein>
    <submittedName>
        <fullName evidence="2">Fetal and adult testis expressed 1</fullName>
    </submittedName>
</protein>
<proteinExistence type="predicted"/>
<dbReference type="Ensembl" id="ENSNGAT00000031503.1">
    <property type="protein sequence ID" value="ENSNGAP00000025782.1"/>
    <property type="gene ID" value="ENSNGAG00000023620.1"/>
</dbReference>
<name>A0A8C6S0A6_NANGA</name>
<dbReference type="OMA" id="DQDATWR"/>
<keyword evidence="3" id="KW-1185">Reference proteome</keyword>
<dbReference type="AlphaFoldDB" id="A0A8C6S0A6"/>